<name>E0W025_PEDHC</name>
<dbReference type="CTD" id="8235673"/>
<accession>E0W025</accession>
<evidence type="ECO:0000313" key="1">
    <source>
        <dbReference type="EMBL" id="EEB18981.1"/>
    </source>
</evidence>
<dbReference type="AlphaFoldDB" id="E0W025"/>
<dbReference type="RefSeq" id="XP_002431719.1">
    <property type="nucleotide sequence ID" value="XM_002431674.1"/>
</dbReference>
<dbReference type="EMBL" id="AAZO01006608">
    <property type="status" value="NOT_ANNOTATED_CDS"/>
    <property type="molecule type" value="Genomic_DNA"/>
</dbReference>
<evidence type="ECO:0000313" key="2">
    <source>
        <dbReference type="EnsemblMetazoa" id="PHUM543950-PA"/>
    </source>
</evidence>
<dbReference type="VEuPathDB" id="VectorBase:PHUM543950"/>
<dbReference type="EnsemblMetazoa" id="PHUM543950-RA">
    <property type="protein sequence ID" value="PHUM543950-PA"/>
    <property type="gene ID" value="PHUM543950"/>
</dbReference>
<dbReference type="KEGG" id="phu:Phum_PHUM543950"/>
<dbReference type="EMBL" id="DS235854">
    <property type="protein sequence ID" value="EEB18981.1"/>
    <property type="molecule type" value="Genomic_DNA"/>
</dbReference>
<dbReference type="InParanoid" id="E0W025"/>
<dbReference type="Proteomes" id="UP000009046">
    <property type="component" value="Unassembled WGS sequence"/>
</dbReference>
<dbReference type="GeneID" id="8235673"/>
<proteinExistence type="predicted"/>
<reference evidence="2" key="3">
    <citation type="submission" date="2020-05" db="UniProtKB">
        <authorList>
            <consortium name="EnsemblMetazoa"/>
        </authorList>
    </citation>
    <scope>IDENTIFICATION</scope>
    <source>
        <strain evidence="2">USDA</strain>
    </source>
</reference>
<sequence length="251" mass="28134">MSENLFFFFIERKEIKQTSHGELKTLLNSSKKIQNKETILQKTGVQRYTEFPSLRYSATPNQTSFSLRNSGPLRLSFGTENNYRKSKSCEITSSSKIYKDDIKNDCNGDVTPVRRVHFAELPPKSNSVIVSSSPRFARYGLSTSASFPFPIKIHGLKLENNHGGGESVKCSNVIVNSKQNQTTNVRCHSETFKTRRSNLNQINHTTQLPEILRAAKDGNDDEVTEILRKASIFGIPSDELNAVDGSGRSVK</sequence>
<organism>
    <name type="scientific">Pediculus humanus subsp. corporis</name>
    <name type="common">Body louse</name>
    <dbReference type="NCBI Taxonomy" id="121224"/>
    <lineage>
        <taxon>Eukaryota</taxon>
        <taxon>Metazoa</taxon>
        <taxon>Ecdysozoa</taxon>
        <taxon>Arthropoda</taxon>
        <taxon>Hexapoda</taxon>
        <taxon>Insecta</taxon>
        <taxon>Pterygota</taxon>
        <taxon>Neoptera</taxon>
        <taxon>Paraneoptera</taxon>
        <taxon>Psocodea</taxon>
        <taxon>Troctomorpha</taxon>
        <taxon>Phthiraptera</taxon>
        <taxon>Anoplura</taxon>
        <taxon>Pediculidae</taxon>
        <taxon>Pediculus</taxon>
    </lineage>
</organism>
<keyword evidence="3" id="KW-1185">Reference proteome</keyword>
<evidence type="ECO:0000313" key="3">
    <source>
        <dbReference type="Proteomes" id="UP000009046"/>
    </source>
</evidence>
<protein>
    <submittedName>
        <fullName evidence="1 2">Uncharacterized protein</fullName>
    </submittedName>
</protein>
<dbReference type="OrthoDB" id="5406014at2759"/>
<reference evidence="1" key="2">
    <citation type="submission" date="2007-04" db="EMBL/GenBank/DDBJ databases">
        <title>The genome of the human body louse.</title>
        <authorList>
            <consortium name="The Human Body Louse Genome Consortium"/>
            <person name="Kirkness E."/>
            <person name="Walenz B."/>
            <person name="Hass B."/>
            <person name="Bruggner R."/>
            <person name="Strausberg R."/>
        </authorList>
    </citation>
    <scope>NUCLEOTIDE SEQUENCE</scope>
    <source>
        <strain evidence="1">USDA</strain>
    </source>
</reference>
<gene>
    <name evidence="2" type="primary">8235673</name>
    <name evidence="1" type="ORF">Phum_PHUM543950</name>
</gene>
<dbReference type="HOGENOM" id="CLU_1108229_0_0_1"/>
<dbReference type="EMBL" id="AAZO01006607">
    <property type="status" value="NOT_ANNOTATED_CDS"/>
    <property type="molecule type" value="Genomic_DNA"/>
</dbReference>
<reference evidence="1" key="1">
    <citation type="submission" date="2007-04" db="EMBL/GenBank/DDBJ databases">
        <title>Annotation of Pediculus humanus corporis strain USDA.</title>
        <authorList>
            <person name="Kirkness E."/>
            <person name="Hannick L."/>
            <person name="Hass B."/>
            <person name="Bruggner R."/>
            <person name="Lawson D."/>
            <person name="Bidwell S."/>
            <person name="Joardar V."/>
            <person name="Caler E."/>
            <person name="Walenz B."/>
            <person name="Inman J."/>
            <person name="Schobel S."/>
            <person name="Galinsky K."/>
            <person name="Amedeo P."/>
            <person name="Strausberg R."/>
        </authorList>
    </citation>
    <scope>NUCLEOTIDE SEQUENCE</scope>
    <source>
        <strain evidence="1">USDA</strain>
    </source>
</reference>